<reference evidence="2" key="1">
    <citation type="submission" date="2018-05" db="EMBL/GenBank/DDBJ databases">
        <title>Draft genome of Mucuna pruriens seed.</title>
        <authorList>
            <person name="Nnadi N.E."/>
            <person name="Vos R."/>
            <person name="Hasami M.H."/>
            <person name="Devisetty U.K."/>
            <person name="Aguiy J.C."/>
        </authorList>
    </citation>
    <scope>NUCLEOTIDE SEQUENCE [LARGE SCALE GENOMIC DNA]</scope>
    <source>
        <strain evidence="2">JCA_2017</strain>
    </source>
</reference>
<feature type="region of interest" description="Disordered" evidence="1">
    <location>
        <begin position="1"/>
        <end position="22"/>
    </location>
</feature>
<feature type="region of interest" description="Disordered" evidence="1">
    <location>
        <begin position="73"/>
        <end position="123"/>
    </location>
</feature>
<protein>
    <submittedName>
        <fullName evidence="2">Uncharacterized protein</fullName>
    </submittedName>
</protein>
<gene>
    <name evidence="2" type="ORF">CR513_62770</name>
</gene>
<proteinExistence type="predicted"/>
<sequence>MSNEIAQGRNQQSWARQSSIGKKGTSKAILHKLVNGIPELIIVINLVVNLTRNSGISSDGANFPMAKINGDFNPKVIPQKSPKVESMRVSHNPQRRRQTHHEQASTHMRRTAKMSSPSSHQHLSHFNNTLMVPLSDPFNPTLELIHELHNRRNHQLRTIVPIPSPRTFHS</sequence>
<evidence type="ECO:0000313" key="2">
    <source>
        <dbReference type="EMBL" id="RDX57951.1"/>
    </source>
</evidence>
<organism evidence="2 3">
    <name type="scientific">Mucuna pruriens</name>
    <name type="common">Velvet bean</name>
    <name type="synonym">Dolichos pruriens</name>
    <dbReference type="NCBI Taxonomy" id="157652"/>
    <lineage>
        <taxon>Eukaryota</taxon>
        <taxon>Viridiplantae</taxon>
        <taxon>Streptophyta</taxon>
        <taxon>Embryophyta</taxon>
        <taxon>Tracheophyta</taxon>
        <taxon>Spermatophyta</taxon>
        <taxon>Magnoliopsida</taxon>
        <taxon>eudicotyledons</taxon>
        <taxon>Gunneridae</taxon>
        <taxon>Pentapetalae</taxon>
        <taxon>rosids</taxon>
        <taxon>fabids</taxon>
        <taxon>Fabales</taxon>
        <taxon>Fabaceae</taxon>
        <taxon>Papilionoideae</taxon>
        <taxon>50 kb inversion clade</taxon>
        <taxon>NPAAA clade</taxon>
        <taxon>indigoferoid/millettioid clade</taxon>
        <taxon>Phaseoleae</taxon>
        <taxon>Mucuna</taxon>
    </lineage>
</organism>
<dbReference type="OrthoDB" id="10558506at2759"/>
<dbReference type="AlphaFoldDB" id="A0A371DZP8"/>
<evidence type="ECO:0000256" key="1">
    <source>
        <dbReference type="SAM" id="MobiDB-lite"/>
    </source>
</evidence>
<evidence type="ECO:0000313" key="3">
    <source>
        <dbReference type="Proteomes" id="UP000257109"/>
    </source>
</evidence>
<dbReference type="EMBL" id="QJKJ01017989">
    <property type="protein sequence ID" value="RDX57951.1"/>
    <property type="molecule type" value="Genomic_DNA"/>
</dbReference>
<feature type="compositionally biased region" description="Polar residues" evidence="1">
    <location>
        <begin position="113"/>
        <end position="123"/>
    </location>
</feature>
<accession>A0A371DZP8</accession>
<feature type="compositionally biased region" description="Polar residues" evidence="1">
    <location>
        <begin position="1"/>
        <end position="20"/>
    </location>
</feature>
<name>A0A371DZP8_MUCPR</name>
<comment type="caution">
    <text evidence="2">The sequence shown here is derived from an EMBL/GenBank/DDBJ whole genome shotgun (WGS) entry which is preliminary data.</text>
</comment>
<keyword evidence="3" id="KW-1185">Reference proteome</keyword>
<dbReference type="Proteomes" id="UP000257109">
    <property type="component" value="Unassembled WGS sequence"/>
</dbReference>
<feature type="non-terminal residue" evidence="2">
    <location>
        <position position="1"/>
    </location>
</feature>